<dbReference type="FunFam" id="3.40.640.10:FF:000046">
    <property type="entry name" value="Cystathionine gamma-lyase"/>
    <property type="match status" value="1"/>
</dbReference>
<keyword evidence="6" id="KW-1185">Reference proteome</keyword>
<dbReference type="Pfam" id="PF01053">
    <property type="entry name" value="Cys_Met_Meta_PP"/>
    <property type="match status" value="1"/>
</dbReference>
<dbReference type="PANTHER" id="PTHR11808:SF80">
    <property type="entry name" value="CYSTATHIONINE GAMMA-LYASE"/>
    <property type="match status" value="1"/>
</dbReference>
<evidence type="ECO:0000256" key="3">
    <source>
        <dbReference type="PIRSR" id="PIRSR001434-2"/>
    </source>
</evidence>
<dbReference type="KEGG" id="ovb:NB640_03860"/>
<dbReference type="InterPro" id="IPR015422">
    <property type="entry name" value="PyrdxlP-dep_Trfase_small"/>
</dbReference>
<dbReference type="GO" id="GO:0016846">
    <property type="term" value="F:carbon-sulfur lyase activity"/>
    <property type="evidence" value="ECO:0007669"/>
    <property type="project" value="TreeGrafter"/>
</dbReference>
<dbReference type="GO" id="GO:0019346">
    <property type="term" value="P:transsulfuration"/>
    <property type="evidence" value="ECO:0007669"/>
    <property type="project" value="InterPro"/>
</dbReference>
<sequence length="413" mass="44616">MSAEKKYGFTTSVLHSDRSKPIEHGSLHRPVHTSATFSYASASELAAVFQGKQPGYRYARQGNPTVGALEDKINRMEDGVATTCFSSGMAAIGSLFQALLKAGDHVVSSVFLFGNTRYQWNTIAGLGVDVDFVDATDVSQVEKALRPTTRIVFVETIANPRTQIADLEKIGRLCQEKGILLAVDNTMTSPWLFRPKSIGAALSINSLTKFIGGHGNAMGGSVTDTGVFDWARYPNIAEGFKKLPASQRGNAQIRAKALRDFGACLGPESAHHIAVGAETLALRMERSCANALALAKMLETEKAVTAVYYPGLSSHPQHDLASRLFSGFGGMLSFEIDEKVDLFACLNRLKIGIFASNLGDTRTLVNPVAHTIYYDMSDAAKKEQGIASSLVRVSVGIEDTQDILDDFHQALSF</sequence>
<evidence type="ECO:0000313" key="6">
    <source>
        <dbReference type="Proteomes" id="UP001156215"/>
    </source>
</evidence>
<dbReference type="AlphaFoldDB" id="A0A9E9LWY6"/>
<dbReference type="RefSeq" id="WP_269309849.1">
    <property type="nucleotide sequence ID" value="NZ_CP098242.1"/>
</dbReference>
<protein>
    <submittedName>
        <fullName evidence="5">Cystathionine gamma-synthase family protein</fullName>
    </submittedName>
</protein>
<dbReference type="NCBIfam" id="NF004609">
    <property type="entry name" value="PRK05939.1"/>
    <property type="match status" value="1"/>
</dbReference>
<evidence type="ECO:0000313" key="5">
    <source>
        <dbReference type="EMBL" id="WAW10791.1"/>
    </source>
</evidence>
<name>A0A9E9LWY6_9BURK</name>
<evidence type="ECO:0000256" key="1">
    <source>
        <dbReference type="ARBA" id="ARBA00001933"/>
    </source>
</evidence>
<dbReference type="Gene3D" id="3.90.1150.10">
    <property type="entry name" value="Aspartate Aminotransferase, domain 1"/>
    <property type="match status" value="1"/>
</dbReference>
<evidence type="ECO:0000256" key="4">
    <source>
        <dbReference type="RuleBase" id="RU362118"/>
    </source>
</evidence>
<dbReference type="GO" id="GO:0005737">
    <property type="term" value="C:cytoplasm"/>
    <property type="evidence" value="ECO:0007669"/>
    <property type="project" value="TreeGrafter"/>
</dbReference>
<dbReference type="EMBL" id="CP098242">
    <property type="protein sequence ID" value="WAW10791.1"/>
    <property type="molecule type" value="Genomic_DNA"/>
</dbReference>
<dbReference type="GO" id="GO:0030170">
    <property type="term" value="F:pyridoxal phosphate binding"/>
    <property type="evidence" value="ECO:0007669"/>
    <property type="project" value="InterPro"/>
</dbReference>
<dbReference type="InterPro" id="IPR015424">
    <property type="entry name" value="PyrdxlP-dep_Trfase"/>
</dbReference>
<keyword evidence="2 3" id="KW-0663">Pyridoxal phosphate</keyword>
<proteinExistence type="inferred from homology"/>
<evidence type="ECO:0000256" key="2">
    <source>
        <dbReference type="ARBA" id="ARBA00022898"/>
    </source>
</evidence>
<gene>
    <name evidence="5" type="ORF">NB640_03860</name>
</gene>
<dbReference type="InterPro" id="IPR015421">
    <property type="entry name" value="PyrdxlP-dep_Trfase_major"/>
</dbReference>
<reference evidence="5" key="1">
    <citation type="journal article" date="2022" name="Front. Microbiol.">
        <title>New perspectives on an old grouping: The genomic and phenotypic variability of Oxalobacter formigenes and the implications for calcium oxalate stone prevention.</title>
        <authorList>
            <person name="Chmiel J.A."/>
            <person name="Carr C."/>
            <person name="Stuivenberg G.A."/>
            <person name="Venema R."/>
            <person name="Chanyi R.M."/>
            <person name="Al K.F."/>
            <person name="Giguere D."/>
            <person name="Say H."/>
            <person name="Akouris P.P."/>
            <person name="Dominguez Romero S.A."/>
            <person name="Kwong A."/>
            <person name="Tai V."/>
            <person name="Koval S.F."/>
            <person name="Razvi H."/>
            <person name="Bjazevic J."/>
            <person name="Burton J.P."/>
        </authorList>
    </citation>
    <scope>NUCLEOTIDE SEQUENCE</scope>
    <source>
        <strain evidence="5">WoOx3</strain>
    </source>
</reference>
<feature type="modified residue" description="N6-(pyridoxal phosphate)lysine" evidence="3">
    <location>
        <position position="209"/>
    </location>
</feature>
<accession>A0A9E9LWY6</accession>
<dbReference type="InterPro" id="IPR000277">
    <property type="entry name" value="Cys/Met-Metab_PyrdxlP-dep_enz"/>
</dbReference>
<comment type="cofactor">
    <cofactor evidence="1 4">
        <name>pyridoxal 5'-phosphate</name>
        <dbReference type="ChEBI" id="CHEBI:597326"/>
    </cofactor>
</comment>
<dbReference type="Proteomes" id="UP001156215">
    <property type="component" value="Chromosome"/>
</dbReference>
<organism evidence="5 6">
    <name type="scientific">Oxalobacter vibrioformis</name>
    <dbReference type="NCBI Taxonomy" id="933080"/>
    <lineage>
        <taxon>Bacteria</taxon>
        <taxon>Pseudomonadati</taxon>
        <taxon>Pseudomonadota</taxon>
        <taxon>Betaproteobacteria</taxon>
        <taxon>Burkholderiales</taxon>
        <taxon>Oxalobacteraceae</taxon>
        <taxon>Oxalobacter</taxon>
    </lineage>
</organism>
<dbReference type="SUPFAM" id="SSF53383">
    <property type="entry name" value="PLP-dependent transferases"/>
    <property type="match status" value="1"/>
</dbReference>
<comment type="similarity">
    <text evidence="4">Belongs to the trans-sulfuration enzymes family.</text>
</comment>
<dbReference type="PANTHER" id="PTHR11808">
    <property type="entry name" value="TRANS-SULFURATION ENZYME FAMILY MEMBER"/>
    <property type="match status" value="1"/>
</dbReference>
<dbReference type="PIRSF" id="PIRSF001434">
    <property type="entry name" value="CGS"/>
    <property type="match status" value="1"/>
</dbReference>
<dbReference type="Gene3D" id="3.40.640.10">
    <property type="entry name" value="Type I PLP-dependent aspartate aminotransferase-like (Major domain)"/>
    <property type="match status" value="1"/>
</dbReference>